<reference evidence="2 3" key="1">
    <citation type="submission" date="2019-05" db="EMBL/GenBank/DDBJ databases">
        <title>Another draft genome of Portunus trituberculatus and its Hox gene families provides insights of decapod evolution.</title>
        <authorList>
            <person name="Jeong J.-H."/>
            <person name="Song I."/>
            <person name="Kim S."/>
            <person name="Choi T."/>
            <person name="Kim D."/>
            <person name="Ryu S."/>
            <person name="Kim W."/>
        </authorList>
    </citation>
    <scope>NUCLEOTIDE SEQUENCE [LARGE SCALE GENOMIC DNA]</scope>
    <source>
        <tissue evidence="2">Muscle</tissue>
    </source>
</reference>
<sequence length="69" mass="7875">MDTIVEEDAKDRDNWRGFGRDERKAQHLFTCPGRRTWTVTQPPPTHPAYAPLPPQSPMPSPVSLEQVFS</sequence>
<evidence type="ECO:0000256" key="1">
    <source>
        <dbReference type="SAM" id="MobiDB-lite"/>
    </source>
</evidence>
<protein>
    <submittedName>
        <fullName evidence="2">Uncharacterized protein</fullName>
    </submittedName>
</protein>
<organism evidence="2 3">
    <name type="scientific">Portunus trituberculatus</name>
    <name type="common">Swimming crab</name>
    <name type="synonym">Neptunus trituberculatus</name>
    <dbReference type="NCBI Taxonomy" id="210409"/>
    <lineage>
        <taxon>Eukaryota</taxon>
        <taxon>Metazoa</taxon>
        <taxon>Ecdysozoa</taxon>
        <taxon>Arthropoda</taxon>
        <taxon>Crustacea</taxon>
        <taxon>Multicrustacea</taxon>
        <taxon>Malacostraca</taxon>
        <taxon>Eumalacostraca</taxon>
        <taxon>Eucarida</taxon>
        <taxon>Decapoda</taxon>
        <taxon>Pleocyemata</taxon>
        <taxon>Brachyura</taxon>
        <taxon>Eubrachyura</taxon>
        <taxon>Portunoidea</taxon>
        <taxon>Portunidae</taxon>
        <taxon>Portuninae</taxon>
        <taxon>Portunus</taxon>
    </lineage>
</organism>
<evidence type="ECO:0000313" key="3">
    <source>
        <dbReference type="Proteomes" id="UP000324222"/>
    </source>
</evidence>
<dbReference type="AlphaFoldDB" id="A0A5B7JG98"/>
<name>A0A5B7JG98_PORTR</name>
<accession>A0A5B7JG98</accession>
<dbReference type="EMBL" id="VSRR010087580">
    <property type="protein sequence ID" value="MPC91384.1"/>
    <property type="molecule type" value="Genomic_DNA"/>
</dbReference>
<proteinExistence type="predicted"/>
<keyword evidence="3" id="KW-1185">Reference proteome</keyword>
<evidence type="ECO:0000313" key="2">
    <source>
        <dbReference type="EMBL" id="MPC91384.1"/>
    </source>
</evidence>
<comment type="caution">
    <text evidence="2">The sequence shown here is derived from an EMBL/GenBank/DDBJ whole genome shotgun (WGS) entry which is preliminary data.</text>
</comment>
<gene>
    <name evidence="2" type="ORF">E2C01_086418</name>
</gene>
<feature type="region of interest" description="Disordered" evidence="1">
    <location>
        <begin position="34"/>
        <end position="69"/>
    </location>
</feature>
<dbReference type="Proteomes" id="UP000324222">
    <property type="component" value="Unassembled WGS sequence"/>
</dbReference>
<feature type="compositionally biased region" description="Pro residues" evidence="1">
    <location>
        <begin position="41"/>
        <end position="60"/>
    </location>
</feature>